<feature type="domain" description="FtsK" evidence="12">
    <location>
        <begin position="1103"/>
        <end position="1288"/>
    </location>
</feature>
<dbReference type="InterPro" id="IPR003593">
    <property type="entry name" value="AAA+_ATPase"/>
</dbReference>
<evidence type="ECO:0000256" key="6">
    <source>
        <dbReference type="ARBA" id="ARBA00022840"/>
    </source>
</evidence>
<dbReference type="RefSeq" id="WP_203938351.1">
    <property type="nucleotide sequence ID" value="NZ_BAAAGJ010000005.1"/>
</dbReference>
<dbReference type="NCBIfam" id="TIGR03925">
    <property type="entry name" value="T7SS_EccC_b"/>
    <property type="match status" value="1"/>
</dbReference>
<dbReference type="InterPro" id="IPR023836">
    <property type="entry name" value="EccCa-like_Actinobacteria"/>
</dbReference>
<evidence type="ECO:0000256" key="9">
    <source>
        <dbReference type="PROSITE-ProRule" id="PRU00289"/>
    </source>
</evidence>
<evidence type="ECO:0000256" key="2">
    <source>
        <dbReference type="ARBA" id="ARBA00022475"/>
    </source>
</evidence>
<proteinExistence type="predicted"/>
<dbReference type="NCBIfam" id="TIGR03924">
    <property type="entry name" value="T7SS_EccC_a"/>
    <property type="match status" value="1"/>
</dbReference>
<dbReference type="EMBL" id="BOOY01000017">
    <property type="protein sequence ID" value="GIJ03060.1"/>
    <property type="molecule type" value="Genomic_DNA"/>
</dbReference>
<evidence type="ECO:0000256" key="10">
    <source>
        <dbReference type="SAM" id="MobiDB-lite"/>
    </source>
</evidence>
<dbReference type="GO" id="GO:0005886">
    <property type="term" value="C:plasma membrane"/>
    <property type="evidence" value="ECO:0007669"/>
    <property type="project" value="UniProtKB-SubCell"/>
</dbReference>
<evidence type="ECO:0000256" key="8">
    <source>
        <dbReference type="ARBA" id="ARBA00023136"/>
    </source>
</evidence>
<dbReference type="PROSITE" id="PS50901">
    <property type="entry name" value="FTSK"/>
    <property type="match status" value="3"/>
</dbReference>
<reference evidence="13" key="1">
    <citation type="submission" date="2021-01" db="EMBL/GenBank/DDBJ databases">
        <title>Whole genome shotgun sequence of Spirilliplanes yamanashiensis NBRC 15828.</title>
        <authorList>
            <person name="Komaki H."/>
            <person name="Tamura T."/>
        </authorList>
    </citation>
    <scope>NUCLEOTIDE SEQUENCE</scope>
    <source>
        <strain evidence="13">NBRC 15828</strain>
    </source>
</reference>
<feature type="transmembrane region" description="Helical" evidence="11">
    <location>
        <begin position="66"/>
        <end position="87"/>
    </location>
</feature>
<evidence type="ECO:0000256" key="1">
    <source>
        <dbReference type="ARBA" id="ARBA00004651"/>
    </source>
</evidence>
<organism evidence="13 14">
    <name type="scientific">Spirilliplanes yamanashiensis</name>
    <dbReference type="NCBI Taxonomy" id="42233"/>
    <lineage>
        <taxon>Bacteria</taxon>
        <taxon>Bacillati</taxon>
        <taxon>Actinomycetota</taxon>
        <taxon>Actinomycetes</taxon>
        <taxon>Micromonosporales</taxon>
        <taxon>Micromonosporaceae</taxon>
        <taxon>Spirilliplanes</taxon>
    </lineage>
</organism>
<dbReference type="GO" id="GO:0005524">
    <property type="term" value="F:ATP binding"/>
    <property type="evidence" value="ECO:0007669"/>
    <property type="project" value="UniProtKB-UniRule"/>
</dbReference>
<keyword evidence="3 11" id="KW-0812">Transmembrane</keyword>
<evidence type="ECO:0000256" key="4">
    <source>
        <dbReference type="ARBA" id="ARBA00022737"/>
    </source>
</evidence>
<feature type="region of interest" description="Disordered" evidence="10">
    <location>
        <begin position="1"/>
        <end position="21"/>
    </location>
</feature>
<evidence type="ECO:0000256" key="3">
    <source>
        <dbReference type="ARBA" id="ARBA00022692"/>
    </source>
</evidence>
<name>A0A8J4DJJ4_9ACTN</name>
<dbReference type="SMART" id="SM00382">
    <property type="entry name" value="AAA"/>
    <property type="match status" value="3"/>
</dbReference>
<keyword evidence="5 9" id="KW-0547">Nucleotide-binding</keyword>
<dbReference type="InterPro" id="IPR023837">
    <property type="entry name" value="EccCb-like_Actinobacteria"/>
</dbReference>
<dbReference type="SUPFAM" id="SSF52540">
    <property type="entry name" value="P-loop containing nucleoside triphosphate hydrolases"/>
    <property type="match status" value="3"/>
</dbReference>
<feature type="transmembrane region" description="Helical" evidence="11">
    <location>
        <begin position="40"/>
        <end position="60"/>
    </location>
</feature>
<protein>
    <submittedName>
        <fullName evidence="13">Type VII secretion protein EccC</fullName>
    </submittedName>
</protein>
<keyword evidence="8 11" id="KW-0472">Membrane</keyword>
<keyword evidence="7 11" id="KW-1133">Transmembrane helix</keyword>
<keyword evidence="2" id="KW-1003">Cell membrane</keyword>
<dbReference type="PANTHER" id="PTHR22683:SF1">
    <property type="entry name" value="TYPE VII SECRETION SYSTEM PROTEIN ESSC"/>
    <property type="match status" value="1"/>
</dbReference>
<comment type="subcellular location">
    <subcellularLocation>
        <location evidence="1">Cell membrane</location>
        <topology evidence="1">Multi-pass membrane protein</topology>
    </subcellularLocation>
</comment>
<dbReference type="InterPro" id="IPR002543">
    <property type="entry name" value="FtsK_dom"/>
</dbReference>
<keyword evidence="6 9" id="KW-0067">ATP-binding</keyword>
<feature type="domain" description="FtsK" evidence="12">
    <location>
        <begin position="819"/>
        <end position="1010"/>
    </location>
</feature>
<gene>
    <name evidence="13" type="primary">ftsK_2</name>
    <name evidence="13" type="ORF">Sya03_24120</name>
</gene>
<evidence type="ECO:0000256" key="11">
    <source>
        <dbReference type="SAM" id="Phobius"/>
    </source>
</evidence>
<sequence length="1324" mass="144065">MSTVTVKRPPRAAGPEMPDGQVELQEPPVMAEEAPPDFRSFFMMVPMGLGMGGMMLMYGVTSRSPVMYVMGGVMALGMISMGLMQIGRAAGERKRKMLGERRDFLRYIAQLRRKARETAEQQRQAVVWNNPDPTALWSIAMSSRLWERRAANDDFGRVRIGLGRQRSAVDYVPPSTKPIEDLEPLSSISLRRFAEAYRTVPDVPVSVGLHSFSSVEFAGEPEPALGLLRAMIGQLVTFHAPDELRVAVLCDDAVRQAEWDWVKWLPHNAHPSAEDAAGPLRLFAGDHDELMTLLGPEVGDRGDHDKSVRPSVTEPFVVVVAHRAAIPAGSRLLGGGIRNVVLLDATGALPGGPRTLRLTVAGSTVEFPAGDTTGSAARDELTAAGAESLARVLAPKRTSGTLEIVDEPMTSDFELTTLLGIRDAQSFDLNPLWRARQPQRARLQVPIGVTEDGEVVELDLKESAQGGMGPHGLIIGATGSGKSELLRTLVCALAATHSSEILNLVLVDFKGGATFLGMERLPHTSAVITNLQDELPLVDRMQDALNGEMNRRQELLRASGYASVFDYEKARAGGAALAPFPVLLLIVDEFSELLSSKAEFMDLFVSIGRLGRSLGVHLLLASQRLDEGRINRVEGHLSYRIALRTFSSMESRAVIGVGSAYELPSAPGSGYLKMDTSNLIRFKGAYVSGPYVRTGPAEISGGRHRVLADVVPFSSYPQGAAVTVDADEPVDAGRPDEAAEAKTGSDAPMLMDVLVDRLQGSGPPARQIWLPPLDEAPSLDSLLPTIVPDPERGMTVEPVEMRGRLRVPVGVVDRPHDQMRDLLIADLEGADGHIGIAGAPQSGKSTLLRSLVLSLALSNTPEEVQFYGLDFGGGGIMSLVGLPHVGSIASRMEHDRVVRTIEEVRQVMEYREALFAERGFDSIGAYLAARRRGEVDDPHGHVFLMVDGWFTVKQDFPDLEKAFSELTSRGLSFGIHVVVTATRWSEIRPWLRDLLGTKFELRLGEAMESEIGSRKAALVPNRPGRGMTAGALHFLGALPRVDGSSTTGDLAEATKSIVEEIGLFWPGRPAPQVRMLPARLPVEQLPAPKPAFAVCIGRDEQRLAEVWHDFMVTPHMIVMGDNETGKTNALRVVLRAIQQRFTPDEAKVVLADTRRDLEKAIAPEYRAGYAVTAETAAELAKQAGVSMGRRMPGQDITSDRLKRRDWWTGPELFFVIDDYELFTGGMSTGPVLDPLMPMLSQGANIGLHLVIARSTSGAMRAMMDPAIRRMWELGTPVTLLSYPKDEGRFVGEATPRKLPPGRAQLVTRRNVSLIQTGWVDAGER</sequence>
<keyword evidence="14" id="KW-1185">Reference proteome</keyword>
<comment type="caution">
    <text evidence="13">The sequence shown here is derived from an EMBL/GenBank/DDBJ whole genome shotgun (WGS) entry which is preliminary data.</text>
</comment>
<evidence type="ECO:0000256" key="7">
    <source>
        <dbReference type="ARBA" id="ARBA00022989"/>
    </source>
</evidence>
<evidence type="ECO:0000313" key="14">
    <source>
        <dbReference type="Proteomes" id="UP000652013"/>
    </source>
</evidence>
<dbReference type="Proteomes" id="UP000652013">
    <property type="component" value="Unassembled WGS sequence"/>
</dbReference>
<dbReference type="InterPro" id="IPR027417">
    <property type="entry name" value="P-loop_NTPase"/>
</dbReference>
<dbReference type="Pfam" id="PF01580">
    <property type="entry name" value="FtsK_SpoIIIE"/>
    <property type="match status" value="2"/>
</dbReference>
<feature type="binding site" evidence="9">
    <location>
        <begin position="476"/>
        <end position="483"/>
    </location>
    <ligand>
        <name>ATP</name>
        <dbReference type="ChEBI" id="CHEBI:30616"/>
    </ligand>
</feature>
<dbReference type="Gene3D" id="3.40.50.300">
    <property type="entry name" value="P-loop containing nucleotide triphosphate hydrolases"/>
    <property type="match status" value="3"/>
</dbReference>
<dbReference type="PANTHER" id="PTHR22683">
    <property type="entry name" value="SPORULATION PROTEIN RELATED"/>
    <property type="match status" value="1"/>
</dbReference>
<evidence type="ECO:0000313" key="13">
    <source>
        <dbReference type="EMBL" id="GIJ03060.1"/>
    </source>
</evidence>
<keyword evidence="4" id="KW-0677">Repeat</keyword>
<accession>A0A8J4DJJ4</accession>
<dbReference type="InterPro" id="IPR050206">
    <property type="entry name" value="FtsK/SpoIIIE/SftA"/>
</dbReference>
<feature type="binding site" evidence="9">
    <location>
        <begin position="838"/>
        <end position="845"/>
    </location>
    <ligand>
        <name>ATP</name>
        <dbReference type="ChEBI" id="CHEBI:30616"/>
    </ligand>
</feature>
<dbReference type="GO" id="GO:0003677">
    <property type="term" value="F:DNA binding"/>
    <property type="evidence" value="ECO:0007669"/>
    <property type="project" value="InterPro"/>
</dbReference>
<feature type="binding site" evidence="9">
    <location>
        <begin position="1120"/>
        <end position="1127"/>
    </location>
    <ligand>
        <name>ATP</name>
        <dbReference type="ChEBI" id="CHEBI:30616"/>
    </ligand>
</feature>
<feature type="domain" description="FtsK" evidence="12">
    <location>
        <begin position="453"/>
        <end position="652"/>
    </location>
</feature>
<evidence type="ECO:0000256" key="5">
    <source>
        <dbReference type="ARBA" id="ARBA00022741"/>
    </source>
</evidence>
<evidence type="ECO:0000259" key="12">
    <source>
        <dbReference type="PROSITE" id="PS50901"/>
    </source>
</evidence>